<feature type="region of interest" description="Disordered" evidence="1">
    <location>
        <begin position="369"/>
        <end position="418"/>
    </location>
</feature>
<dbReference type="Pfam" id="PF14111">
    <property type="entry name" value="DUF4283"/>
    <property type="match status" value="1"/>
</dbReference>
<dbReference type="InterPro" id="IPR043502">
    <property type="entry name" value="DNA/RNA_pol_sf"/>
</dbReference>
<dbReference type="SUPFAM" id="SSF56672">
    <property type="entry name" value="DNA/RNA polymerases"/>
    <property type="match status" value="1"/>
</dbReference>
<sequence>MKIIGPVLLLPPDPPDLVSSSSLSDSAAASPTTLIVSTVASAAEPPSLDPLSCVSVPPIVSSVGVPVSVPPLASSGDTVATSSVAAVSESPVSPIQSSIPASIPSTAAPSYSQRFKASLRNLRKISSPVCTEDGTPVVQAPASVLLKTAEQWKGHIVAQFHGLIPHPKKIFSDLNPAWGKFGNIVIRAVSDTSCLIFIPCTSTREWVLQVGYWQAGNCAFSVYPWSPDASLQMLDLETAPTWAILENVPAQMYSLDGISVIASAIGKPLHTEKSKLDPFYFGNTKVKVEISLAKPPPTTIIVRDAMMNQVKVRVSYPRLPPKCCNCDRFGHLLDRCPKPLLRKKHGAAAKGMEPGGTAIAETLTPLGKESISSQTDQSQKRPTNPSKRTRARAETRRRSKERSRSSPPVDISVSHKRDENMSIQTQELVKAWIKESADKKLQVTKIVESQPSIADKDQWIEVGANGKGKSIKKVLEVKDSFVGKVYGKPGAAEPLRLFPGMKSARKLAKLEAKMVFVKKPLKGPVLPSVVRKGGEQVSGIASSSQVDREVIGGVLETHASVENAQRVFGGAFPGWRGEMNYEFAENGRIWVVWDLAVSVICLYKSAQIMLCGVYVPATKENFLVAFVYAYNTAVQRRELWQDIQNIFEASPARYSPLMLVGDFNQILYASEHYSVLPHTLPLAGMAEFHDCIVDNELRDLPARGAFFTCFDPPGDSDHSPCLIYSSALVERSNKAFKYFSFLSTHRRFLDVISEAWQVEVGVGSKLFTLAQRMKIVKAACKKLNREGFGNIQQRTKDSLEKLELIQAAMMITPSDRLFREEFVARKEWMFFAKAQESFYRQKSRIRWIKEGDANTTFFFKYVIANLGRNCIKMLRNEDGERIQDVAQLKDMLISYYQNLLGTQILIKVPTREEIRDTVASMPKNKAPGPDGFPAEFYWEAWDVVGQDLIEAVQGFFSSGRLPKNFNTTAITLIPKVQGADSVSQFRPISCCTTIYKIIARLIKQKLKLFISDAVQGNQVGFVKGRLLCENVLLASELVTNFHSHGITSRGCLQVDLAKAYDNLDWGFLLNVLQAINLPEVFIGWVKECFTTTSFSVAFNGELIGFFPGKKGLRQGDPISSLLFVLAMDVLSKKLDRGVMTNRFGIHPDCEVPLITHLSFADDVLIFFDGKQDSIQVGLQIGSLPIRYLGVPLSSKKMTRQDYKPLMDKILSRFSSWTVRNLSFAGRLQLIQSVVYSIISFWASIFILPNNCLEEIERMCSAFLWSGKHNSARGAKVSWESVCTPKVCGGLGLRRLAPWNKVLGLKLIWLLFTAGGSLWVSWVRRNLLRDQNFWDLVIVNSGSWIWKSIYKLRPLARQFVCCKVGSGISCNFWSENWTALGPLILLTGDLGPRVTGLPRSASVADAIRDGDWWINGSRSRNPIIHLLKNCLPPPSMLQLGFT</sequence>
<evidence type="ECO:0000259" key="2">
    <source>
        <dbReference type="PROSITE" id="PS50878"/>
    </source>
</evidence>
<dbReference type="InterPro" id="IPR036691">
    <property type="entry name" value="Endo/exonu/phosph_ase_sf"/>
</dbReference>
<dbReference type="CDD" id="cd01650">
    <property type="entry name" value="RT_nLTR_like"/>
    <property type="match status" value="1"/>
</dbReference>
<dbReference type="InterPro" id="IPR000477">
    <property type="entry name" value="RT_dom"/>
</dbReference>
<accession>A0A178VYQ9</accession>
<dbReference type="Gene3D" id="3.60.10.10">
    <property type="entry name" value="Endonuclease/exonuclease/phosphatase"/>
    <property type="match status" value="1"/>
</dbReference>
<organism evidence="3 4">
    <name type="scientific">Arabidopsis thaliana</name>
    <name type="common">Mouse-ear cress</name>
    <dbReference type="NCBI Taxonomy" id="3702"/>
    <lineage>
        <taxon>Eukaryota</taxon>
        <taxon>Viridiplantae</taxon>
        <taxon>Streptophyta</taxon>
        <taxon>Embryophyta</taxon>
        <taxon>Tracheophyta</taxon>
        <taxon>Spermatophyta</taxon>
        <taxon>Magnoliopsida</taxon>
        <taxon>eudicotyledons</taxon>
        <taxon>Gunneridae</taxon>
        <taxon>Pentapetalae</taxon>
        <taxon>rosids</taxon>
        <taxon>malvids</taxon>
        <taxon>Brassicales</taxon>
        <taxon>Brassicaceae</taxon>
        <taxon>Camelineae</taxon>
        <taxon>Arabidopsis</taxon>
    </lineage>
</organism>
<dbReference type="PANTHER" id="PTHR33116:SF80">
    <property type="entry name" value="REVERSE TRANSCRIPTASE ZINC-BINDING DOMAIN-CONTAINING PROTEIN"/>
    <property type="match status" value="1"/>
</dbReference>
<dbReference type="Proteomes" id="UP000078284">
    <property type="component" value="Chromosome 2"/>
</dbReference>
<feature type="compositionally biased region" description="Polar residues" evidence="1">
    <location>
        <begin position="370"/>
        <end position="385"/>
    </location>
</feature>
<evidence type="ECO:0000313" key="3">
    <source>
        <dbReference type="EMBL" id="OAP09952.1"/>
    </source>
</evidence>
<dbReference type="InterPro" id="IPR025558">
    <property type="entry name" value="DUF4283"/>
</dbReference>
<proteinExistence type="predicted"/>
<protein>
    <recommendedName>
        <fullName evidence="2">Reverse transcriptase domain-containing protein</fullName>
    </recommendedName>
</protein>
<dbReference type="PROSITE" id="PS50878">
    <property type="entry name" value="RT_POL"/>
    <property type="match status" value="1"/>
</dbReference>
<dbReference type="SUPFAM" id="SSF56219">
    <property type="entry name" value="DNase I-like"/>
    <property type="match status" value="1"/>
</dbReference>
<evidence type="ECO:0000313" key="4">
    <source>
        <dbReference type="Proteomes" id="UP000078284"/>
    </source>
</evidence>
<dbReference type="EMBL" id="LUHQ01000002">
    <property type="protein sequence ID" value="OAP09952.1"/>
    <property type="molecule type" value="Genomic_DNA"/>
</dbReference>
<name>A0A178VYQ9_ARATH</name>
<feature type="domain" description="Reverse transcriptase" evidence="2">
    <location>
        <begin position="954"/>
        <end position="1210"/>
    </location>
</feature>
<comment type="caution">
    <text evidence="3">The sequence shown here is derived from an EMBL/GenBank/DDBJ whole genome shotgun (WGS) entry which is preliminary data.</text>
</comment>
<evidence type="ECO:0000256" key="1">
    <source>
        <dbReference type="SAM" id="MobiDB-lite"/>
    </source>
</evidence>
<dbReference type="PANTHER" id="PTHR33116">
    <property type="entry name" value="REVERSE TRANSCRIPTASE ZINC-BINDING DOMAIN-CONTAINING PROTEIN-RELATED-RELATED"/>
    <property type="match status" value="1"/>
</dbReference>
<gene>
    <name evidence="3" type="ordered locus">AXX17_At2g03940</name>
</gene>
<dbReference type="Pfam" id="PF00078">
    <property type="entry name" value="RVT_1"/>
    <property type="match status" value="1"/>
</dbReference>
<dbReference type="ExpressionAtlas" id="A0A178VYQ9">
    <property type="expression patterns" value="baseline and differential"/>
</dbReference>
<reference evidence="4" key="1">
    <citation type="journal article" date="2016" name="Proc. Natl. Acad. Sci. U.S.A.">
        <title>Chromosome-level assembly of Arabidopsis thaliana Ler reveals the extent of translocation and inversion polymorphisms.</title>
        <authorList>
            <person name="Zapata L."/>
            <person name="Ding J."/>
            <person name="Willing E.M."/>
            <person name="Hartwig B."/>
            <person name="Bezdan D."/>
            <person name="Jiao W.B."/>
            <person name="Patel V."/>
            <person name="Velikkakam James G."/>
            <person name="Koornneef M."/>
            <person name="Ossowski S."/>
            <person name="Schneeberger K."/>
        </authorList>
    </citation>
    <scope>NUCLEOTIDE SEQUENCE [LARGE SCALE GENOMIC DNA]</scope>
    <source>
        <strain evidence="4">cv. Landsberg erecta</strain>
    </source>
</reference>